<reference evidence="1 2" key="1">
    <citation type="submission" date="2018-08" db="EMBL/GenBank/DDBJ databases">
        <title>A genome reference for cultivated species of the human gut microbiota.</title>
        <authorList>
            <person name="Zou Y."/>
            <person name="Xue W."/>
            <person name="Luo G."/>
        </authorList>
    </citation>
    <scope>NUCLEOTIDE SEQUENCE [LARGE SCALE GENOMIC DNA]</scope>
    <source>
        <strain evidence="1 2">OM05-6AA</strain>
    </source>
</reference>
<dbReference type="AlphaFoldDB" id="A0A3E5AL54"/>
<sequence length="100" mass="11832">MDIKNKIDELENKLRAELERWINSLPHYSNMQLILEQYSKAYLQRVNVINNISINAEKADPEFITFLLNENNALDLLLKIKNCNVSDLYKPSVNLKYYQK</sequence>
<dbReference type="Proteomes" id="UP000260970">
    <property type="component" value="Unassembled WGS sequence"/>
</dbReference>
<dbReference type="RefSeq" id="WP_117690772.1">
    <property type="nucleotide sequence ID" value="NZ_QSUE01000011.1"/>
</dbReference>
<protein>
    <submittedName>
        <fullName evidence="1">Uncharacterized protein</fullName>
    </submittedName>
</protein>
<proteinExistence type="predicted"/>
<comment type="caution">
    <text evidence="1">The sequence shown here is derived from an EMBL/GenBank/DDBJ whole genome shotgun (WGS) entry which is preliminary data.</text>
</comment>
<organism evidence="1 2">
    <name type="scientific">Agathobacter rectalis</name>
    <dbReference type="NCBI Taxonomy" id="39491"/>
    <lineage>
        <taxon>Bacteria</taxon>
        <taxon>Bacillati</taxon>
        <taxon>Bacillota</taxon>
        <taxon>Clostridia</taxon>
        <taxon>Lachnospirales</taxon>
        <taxon>Lachnospiraceae</taxon>
        <taxon>Agathobacter</taxon>
    </lineage>
</organism>
<gene>
    <name evidence="1" type="ORF">DXB72_12035</name>
</gene>
<name>A0A3E5AL54_9FIRM</name>
<dbReference type="EMBL" id="QSUG01000013">
    <property type="protein sequence ID" value="RGN21531.1"/>
    <property type="molecule type" value="Genomic_DNA"/>
</dbReference>
<evidence type="ECO:0000313" key="1">
    <source>
        <dbReference type="EMBL" id="RGN21531.1"/>
    </source>
</evidence>
<accession>A0A3E5AL54</accession>
<evidence type="ECO:0000313" key="2">
    <source>
        <dbReference type="Proteomes" id="UP000260970"/>
    </source>
</evidence>